<gene>
    <name evidence="2" type="ORF">ERS007703_01081</name>
</gene>
<evidence type="ECO:0000256" key="1">
    <source>
        <dbReference type="SAM" id="MobiDB-lite"/>
    </source>
</evidence>
<dbReference type="AlphaFoldDB" id="A0A0U0QRE6"/>
<evidence type="ECO:0000313" key="2">
    <source>
        <dbReference type="EMBL" id="COV30278.1"/>
    </source>
</evidence>
<dbReference type="EMBL" id="CSAE01000082">
    <property type="protein sequence ID" value="COV30278.1"/>
    <property type="molecule type" value="Genomic_DNA"/>
</dbReference>
<evidence type="ECO:0000313" key="3">
    <source>
        <dbReference type="Proteomes" id="UP000038802"/>
    </source>
</evidence>
<organism evidence="2 3">
    <name type="scientific">Mycobacterium tuberculosis</name>
    <dbReference type="NCBI Taxonomy" id="1773"/>
    <lineage>
        <taxon>Bacteria</taxon>
        <taxon>Bacillati</taxon>
        <taxon>Actinomycetota</taxon>
        <taxon>Actinomycetes</taxon>
        <taxon>Mycobacteriales</taxon>
        <taxon>Mycobacteriaceae</taxon>
        <taxon>Mycobacterium</taxon>
        <taxon>Mycobacterium tuberculosis complex</taxon>
    </lineage>
</organism>
<protein>
    <submittedName>
        <fullName evidence="2">Uncharacterized protein</fullName>
    </submittedName>
</protein>
<dbReference type="Proteomes" id="UP000038802">
    <property type="component" value="Unassembled WGS sequence"/>
</dbReference>
<sequence length="256" mass="27630">MLARLWNHGAVDAVGAAEGAQCIGGSGLVAWVGGGIATGQPHRGGIGDSVVGRGWTRRRDREPTRQSGVAAMPGDHRRRVKRRPGVFVAAEQPDDGLRLVASVRVEITGDVDKRAKQCRVHDGQIHRAGPTHRPTHDAPAGLFGTDAEFRDHVGHNIFSQVVGRVATPSIDAFGVVVERAAGIHEYHDGSIAAVGGRKVVERLHRVTGSRPIGGCVELTADHHHRRQLRRRRVLGTMLSVEPGRRQVHQFAAMLEV</sequence>
<feature type="region of interest" description="Disordered" evidence="1">
    <location>
        <begin position="43"/>
        <end position="78"/>
    </location>
</feature>
<reference evidence="3" key="1">
    <citation type="submission" date="2015-03" db="EMBL/GenBank/DDBJ databases">
        <authorList>
            <consortium name="Pathogen Informatics"/>
        </authorList>
    </citation>
    <scope>NUCLEOTIDE SEQUENCE [LARGE SCALE GENOMIC DNA]</scope>
    <source>
        <strain evidence="3">K00500041</strain>
    </source>
</reference>
<proteinExistence type="predicted"/>
<accession>A0A0U0QRE6</accession>
<name>A0A0U0QRE6_MYCTX</name>